<dbReference type="EMBL" id="JACHFN010000013">
    <property type="protein sequence ID" value="MBB5235573.1"/>
    <property type="molecule type" value="Genomic_DNA"/>
</dbReference>
<dbReference type="Proteomes" id="UP000525389">
    <property type="component" value="Unassembled WGS sequence"/>
</dbReference>
<accession>A0A7W8GHH8</accession>
<evidence type="ECO:0000313" key="2">
    <source>
        <dbReference type="Proteomes" id="UP000525389"/>
    </source>
</evidence>
<reference evidence="1 2" key="1">
    <citation type="submission" date="2020-08" db="EMBL/GenBank/DDBJ databases">
        <title>Genomic Encyclopedia of Type Strains, Phase IV (KMG-IV): sequencing the most valuable type-strain genomes for metagenomic binning, comparative biology and taxonomic classification.</title>
        <authorList>
            <person name="Goeker M."/>
        </authorList>
    </citation>
    <scope>NUCLEOTIDE SEQUENCE [LARGE SCALE GENOMIC DNA]</scope>
    <source>
        <strain evidence="1 2">DSM 101791</strain>
    </source>
</reference>
<evidence type="ECO:0000313" key="1">
    <source>
        <dbReference type="EMBL" id="MBB5235573.1"/>
    </source>
</evidence>
<dbReference type="InterPro" id="IPR027417">
    <property type="entry name" value="P-loop_NTPase"/>
</dbReference>
<name>A0A7W8GHH8_9DEIO</name>
<proteinExistence type="predicted"/>
<keyword evidence="2" id="KW-1185">Reference proteome</keyword>
<dbReference type="SUPFAM" id="SSF52540">
    <property type="entry name" value="P-loop containing nucleoside triphosphate hydrolases"/>
    <property type="match status" value="1"/>
</dbReference>
<dbReference type="Pfam" id="PF10923">
    <property type="entry name" value="BrxC_BrxD"/>
    <property type="match status" value="1"/>
</dbReference>
<protein>
    <recommendedName>
        <fullName evidence="3">Biotin carboxylase</fullName>
    </recommendedName>
</protein>
<gene>
    <name evidence="1" type="ORF">HNQ09_003030</name>
</gene>
<comment type="caution">
    <text evidence="1">The sequence shown here is derived from an EMBL/GenBank/DDBJ whole genome shotgun (WGS) entry which is preliminary data.</text>
</comment>
<dbReference type="RefSeq" id="WP_184030908.1">
    <property type="nucleotide sequence ID" value="NZ_JACHFN010000013.1"/>
</dbReference>
<dbReference type="AlphaFoldDB" id="A0A7W8GHH8"/>
<sequence>MTTQSPPIPKRVTAALFQALGAGVVPSLGIEHIVVGRKPEIEALLGDLENVREGGAGFRIIAGRYGAGKSFLLQLLRSYALNRNFVVASADLSPERRLTGARGQGLATYRELTRNLSTRVRQEGGALSAVLEKWISTLQGQVVAQGMQPGDPAFGPEVEQRIREAVSDLEGMVHGFDFAAVISAYWRGHQAGDDALKNAALKWLRGEYSTKTEAREALGVRVIIDDDGWYDYVKLLAHFVHAIGYAGLVVVIDEAVNLYKVTQSGARHANYEKLLTILNDTLQGRAQHLQVLVGATPQMVEDTRRGLYSYEALRTRLESSRFAVGGLQDYAGPMLRLETLAQEEVFALLHRLRELHALHHGAAVTVTDDELVAFMAEVLGRLGAPEFLTPRDVTRDFVSVLNLLRQHRHLSFLGLVQSSDFQPSRTDVLAEARREEAPPAPDTAEFAAFEL</sequence>
<organism evidence="1 2">
    <name type="scientific">Deinococcus budaensis</name>
    <dbReference type="NCBI Taxonomy" id="1665626"/>
    <lineage>
        <taxon>Bacteria</taxon>
        <taxon>Thermotogati</taxon>
        <taxon>Deinococcota</taxon>
        <taxon>Deinococci</taxon>
        <taxon>Deinococcales</taxon>
        <taxon>Deinococcaceae</taxon>
        <taxon>Deinococcus</taxon>
    </lineage>
</organism>
<evidence type="ECO:0008006" key="3">
    <source>
        <dbReference type="Google" id="ProtNLM"/>
    </source>
</evidence>
<dbReference type="InterPro" id="IPR021228">
    <property type="entry name" value="BrxD"/>
</dbReference>